<feature type="domain" description="GspL periplasmic" evidence="12">
    <location>
        <begin position="234"/>
        <end position="383"/>
    </location>
</feature>
<evidence type="ECO:0000256" key="5">
    <source>
        <dbReference type="ARBA" id="ARBA00022519"/>
    </source>
</evidence>
<evidence type="ECO:0000259" key="12">
    <source>
        <dbReference type="Pfam" id="PF12693"/>
    </source>
</evidence>
<dbReference type="InterPro" id="IPR007812">
    <property type="entry name" value="T2SS_protein-GspL"/>
</dbReference>
<organism evidence="13 14">
    <name type="scientific">Pseudomonas lundensis</name>
    <dbReference type="NCBI Taxonomy" id="86185"/>
    <lineage>
        <taxon>Bacteria</taxon>
        <taxon>Pseudomonadati</taxon>
        <taxon>Pseudomonadota</taxon>
        <taxon>Gammaproteobacteria</taxon>
        <taxon>Pseudomonadales</taxon>
        <taxon>Pseudomonadaceae</taxon>
        <taxon>Pseudomonas</taxon>
    </lineage>
</organism>
<dbReference type="InterPro" id="IPR024230">
    <property type="entry name" value="GspL_cyto_dom"/>
</dbReference>
<dbReference type="CDD" id="cd24017">
    <property type="entry name" value="ASKHA_T2SSL_N"/>
    <property type="match status" value="1"/>
</dbReference>
<keyword evidence="6" id="KW-0812">Transmembrane</keyword>
<evidence type="ECO:0000313" key="14">
    <source>
        <dbReference type="Proteomes" id="UP000216897"/>
    </source>
</evidence>
<proteinExistence type="inferred from homology"/>
<dbReference type="Pfam" id="PF05134">
    <property type="entry name" value="T2SSL"/>
    <property type="match status" value="1"/>
</dbReference>
<dbReference type="InterPro" id="IPR025691">
    <property type="entry name" value="GspL_pp_dom"/>
</dbReference>
<dbReference type="Pfam" id="PF12693">
    <property type="entry name" value="GspL_C"/>
    <property type="match status" value="1"/>
</dbReference>
<keyword evidence="4" id="KW-1003">Cell membrane</keyword>
<evidence type="ECO:0000256" key="7">
    <source>
        <dbReference type="ARBA" id="ARBA00022927"/>
    </source>
</evidence>
<protein>
    <recommendedName>
        <fullName evidence="10">Type II secretion system protein L</fullName>
        <shortName evidence="10">T2SS protein L</shortName>
    </recommendedName>
</protein>
<keyword evidence="8" id="KW-1133">Transmembrane helix</keyword>
<dbReference type="NCBIfam" id="TIGR01709">
    <property type="entry name" value="typeII_sec_gspL"/>
    <property type="match status" value="1"/>
</dbReference>
<evidence type="ECO:0000313" key="13">
    <source>
        <dbReference type="EMBL" id="OZY53799.1"/>
    </source>
</evidence>
<evidence type="ECO:0000256" key="4">
    <source>
        <dbReference type="ARBA" id="ARBA00022475"/>
    </source>
</evidence>
<gene>
    <name evidence="13" type="ORF">CJF38_17920</name>
</gene>
<dbReference type="Gene3D" id="3.30.420.380">
    <property type="match status" value="1"/>
</dbReference>
<feature type="domain" description="GspL cytoplasmic actin-ATPase-like" evidence="11">
    <location>
        <begin position="67"/>
        <end position="197"/>
    </location>
</feature>
<reference evidence="13 14" key="1">
    <citation type="submission" date="2017-08" db="EMBL/GenBank/DDBJ databases">
        <title>Genomic and metabolic characterisation of spoilage-associated Pseudomonas species.</title>
        <authorList>
            <person name="Stanborough T."/>
            <person name="Fegan N."/>
            <person name="Powell S.M."/>
            <person name="Singh T."/>
            <person name="Tamplin M.L."/>
            <person name="Chandry P.S."/>
        </authorList>
    </citation>
    <scope>NUCLEOTIDE SEQUENCE [LARGE SCALE GENOMIC DNA]</scope>
    <source>
        <strain evidence="13 14">L1814</strain>
    </source>
</reference>
<comment type="similarity">
    <text evidence="2 10">Belongs to the GSP L family.</text>
</comment>
<evidence type="ECO:0000256" key="3">
    <source>
        <dbReference type="ARBA" id="ARBA00022448"/>
    </source>
</evidence>
<dbReference type="Gene3D" id="3.30.1360.100">
    <property type="entry name" value="General secretion pathway protein M, EpsM"/>
    <property type="match status" value="1"/>
</dbReference>
<evidence type="ECO:0000259" key="11">
    <source>
        <dbReference type="Pfam" id="PF05134"/>
    </source>
</evidence>
<dbReference type="PIRSF" id="PIRSF015761">
    <property type="entry name" value="Protein_L"/>
    <property type="match status" value="1"/>
</dbReference>
<accession>A0ABX4GI41</accession>
<keyword evidence="9" id="KW-0472">Membrane</keyword>
<keyword evidence="14" id="KW-1185">Reference proteome</keyword>
<evidence type="ECO:0000256" key="8">
    <source>
        <dbReference type="ARBA" id="ARBA00022989"/>
    </source>
</evidence>
<sequence length="386" mass="42723">MASFAATLSRAPTQRTPRMNSWLYLPAEDFARSDDIDFTRACVHFWQDDTGVCRGGLHDAATAFRHHPVQVIVPMEMCSWLLTEPWPNKRRPGLQALAFAVEEQLADDLDALHIAVGPMDAQRRYPLWVTHKQRFSRVLDQLQALGLDIASVRVDADLLPREQACAARCHGRWLVGGAQDLRLALSDQDYDTVKAGLPADLIELPGERLNTLLSASGGEAINLLQGPFRPAAKALPWRSVCCCVGLTLAIALGFTHARSSYLETQAARLYALSEERFNILYPGQTSRLDLATQLRGLQQRGAAPADGHMVRLAHLVEQVIGASSVDVQRLEWREHGGWALTITASSFAELERLRERGEQSALPINVGNARQHGNRVHALLTLEDIL</sequence>
<comment type="function">
    <text evidence="10">Inner membrane component of the type II secretion system required for the energy-dependent secretion of extracellular factors such as proteases and toxins from the periplasm.</text>
</comment>
<comment type="caution">
    <text evidence="13">The sequence shown here is derived from an EMBL/GenBank/DDBJ whole genome shotgun (WGS) entry which is preliminary data.</text>
</comment>
<dbReference type="Proteomes" id="UP000216897">
    <property type="component" value="Unassembled WGS sequence"/>
</dbReference>
<name>A0ABX4GI41_9PSED</name>
<dbReference type="EMBL" id="NQKG01000020">
    <property type="protein sequence ID" value="OZY53799.1"/>
    <property type="molecule type" value="Genomic_DNA"/>
</dbReference>
<dbReference type="InterPro" id="IPR043129">
    <property type="entry name" value="ATPase_NBD"/>
</dbReference>
<evidence type="ECO:0000256" key="6">
    <source>
        <dbReference type="ARBA" id="ARBA00022692"/>
    </source>
</evidence>
<evidence type="ECO:0000256" key="2">
    <source>
        <dbReference type="ARBA" id="ARBA00005318"/>
    </source>
</evidence>
<keyword evidence="5" id="KW-0997">Cell inner membrane</keyword>
<comment type="subcellular location">
    <subcellularLocation>
        <location evidence="1">Cell inner membrane</location>
        <topology evidence="1">Single-pass membrane protein</topology>
    </subcellularLocation>
</comment>
<evidence type="ECO:0000256" key="9">
    <source>
        <dbReference type="ARBA" id="ARBA00023136"/>
    </source>
</evidence>
<keyword evidence="3 10" id="KW-0813">Transport</keyword>
<keyword evidence="7 10" id="KW-0653">Protein transport</keyword>
<dbReference type="SUPFAM" id="SSF53067">
    <property type="entry name" value="Actin-like ATPase domain"/>
    <property type="match status" value="1"/>
</dbReference>
<evidence type="ECO:0000256" key="10">
    <source>
        <dbReference type="PIRNR" id="PIRNR015761"/>
    </source>
</evidence>
<evidence type="ECO:0000256" key="1">
    <source>
        <dbReference type="ARBA" id="ARBA00004377"/>
    </source>
</evidence>